<feature type="domain" description="Pectate lyase" evidence="6">
    <location>
        <begin position="62"/>
        <end position="275"/>
    </location>
</feature>
<comment type="similarity">
    <text evidence="1 4">Belongs to the polysaccharide lyase 1 family.</text>
</comment>
<dbReference type="STRING" id="86259.A0A4Z1PEJ8"/>
<evidence type="ECO:0000313" key="8">
    <source>
        <dbReference type="Proteomes" id="UP000298493"/>
    </source>
</evidence>
<feature type="chain" id="PRO_5021446041" evidence="5">
    <location>
        <begin position="20"/>
        <end position="333"/>
    </location>
</feature>
<evidence type="ECO:0000256" key="5">
    <source>
        <dbReference type="SAM" id="SignalP"/>
    </source>
</evidence>
<dbReference type="InterPro" id="IPR045032">
    <property type="entry name" value="PEL"/>
</dbReference>
<protein>
    <submittedName>
        <fullName evidence="7">Putative pectate lyase A</fullName>
    </submittedName>
</protein>
<keyword evidence="8" id="KW-1185">Reference proteome</keyword>
<dbReference type="SUPFAM" id="SSF51126">
    <property type="entry name" value="Pectin lyase-like"/>
    <property type="match status" value="1"/>
</dbReference>
<keyword evidence="4" id="KW-0119">Carbohydrate metabolism</keyword>
<dbReference type="InterPro" id="IPR012334">
    <property type="entry name" value="Pectin_lyas_fold"/>
</dbReference>
<keyword evidence="4" id="KW-0624">Polysaccharide degradation</keyword>
<dbReference type="GO" id="GO:0030570">
    <property type="term" value="F:pectate lyase activity"/>
    <property type="evidence" value="ECO:0007669"/>
    <property type="project" value="InterPro"/>
</dbReference>
<gene>
    <name evidence="7" type="ORF">E6O75_ATG00120</name>
</gene>
<evidence type="ECO:0000256" key="3">
    <source>
        <dbReference type="ARBA" id="ARBA00023239"/>
    </source>
</evidence>
<accession>A0A4Z1PEJ8</accession>
<dbReference type="PANTHER" id="PTHR31683">
    <property type="entry name" value="PECTATE LYASE 18-RELATED"/>
    <property type="match status" value="1"/>
</dbReference>
<dbReference type="Pfam" id="PF00544">
    <property type="entry name" value="Pectate_lyase_4"/>
    <property type="match status" value="1"/>
</dbReference>
<keyword evidence="4" id="KW-0964">Secreted</keyword>
<keyword evidence="2 5" id="KW-0732">Signal</keyword>
<evidence type="ECO:0000256" key="1">
    <source>
        <dbReference type="ARBA" id="ARBA00010980"/>
    </source>
</evidence>
<evidence type="ECO:0000256" key="2">
    <source>
        <dbReference type="ARBA" id="ARBA00022729"/>
    </source>
</evidence>
<reference evidence="7 8" key="1">
    <citation type="submission" date="2019-04" db="EMBL/GenBank/DDBJ databases">
        <title>High contiguity whole genome sequence and gene annotation resource for two Venturia nashicola isolates.</title>
        <authorList>
            <person name="Prokchorchik M."/>
            <person name="Won K."/>
            <person name="Lee Y."/>
            <person name="Choi E.D."/>
            <person name="Segonzac C."/>
            <person name="Sohn K.H."/>
        </authorList>
    </citation>
    <scope>NUCLEOTIDE SEQUENCE [LARGE SCALE GENOMIC DNA]</scope>
    <source>
        <strain evidence="7 8">PRI2</strain>
    </source>
</reference>
<dbReference type="SMART" id="SM00656">
    <property type="entry name" value="Amb_all"/>
    <property type="match status" value="1"/>
</dbReference>
<dbReference type="GO" id="GO:0005576">
    <property type="term" value="C:extracellular region"/>
    <property type="evidence" value="ECO:0007669"/>
    <property type="project" value="UniProtKB-SubCell"/>
</dbReference>
<dbReference type="GO" id="GO:0000272">
    <property type="term" value="P:polysaccharide catabolic process"/>
    <property type="evidence" value="ECO:0007669"/>
    <property type="project" value="UniProtKB-KW"/>
</dbReference>
<dbReference type="InterPro" id="IPR011050">
    <property type="entry name" value="Pectin_lyase_fold/virulence"/>
</dbReference>
<feature type="signal peptide" evidence="5">
    <location>
        <begin position="1"/>
        <end position="19"/>
    </location>
</feature>
<dbReference type="AlphaFoldDB" id="A0A4Z1PEJ8"/>
<sequence length="333" mass="35083">MKLAKSCLVGLALVTSTIAKPAELFSGDIGAAESSQATAKATVRDVATVGYATMNGGTSGGKAGAIVTVSTLAELEKAAAAAGPAIIMVSGKIATPGKVRIGSNKSIIGKDSKAELAGVGLSIRNVHNVIVRNLKIHHVRALQGDAIAIQASTNVWIDHVDVSSDKEHGKDYFDGLIDATHAADFVTISNNYIHDHYKASLVGHSGNNGAEDTGHLRITFANNLWHNINSRAPSLRFGTVHVFGSFFLNVMNGINVRKGAQVLVEQNKFKGCLKPLYSVDSTGTAVHRGNDFGANVTATIELGTRRAVPYKYALPELDELKIIARATGNTLTF</sequence>
<dbReference type="InterPro" id="IPR002022">
    <property type="entry name" value="Pec_lyase"/>
</dbReference>
<comment type="caution">
    <text evidence="7">The sequence shown here is derived from an EMBL/GenBank/DDBJ whole genome shotgun (WGS) entry which is preliminary data.</text>
</comment>
<dbReference type="Proteomes" id="UP000298493">
    <property type="component" value="Unassembled WGS sequence"/>
</dbReference>
<keyword evidence="3 4" id="KW-0456">Lyase</keyword>
<dbReference type="EMBL" id="SNSC02000001">
    <property type="protein sequence ID" value="TID27353.1"/>
    <property type="molecule type" value="Genomic_DNA"/>
</dbReference>
<evidence type="ECO:0000313" key="7">
    <source>
        <dbReference type="EMBL" id="TID27353.1"/>
    </source>
</evidence>
<name>A0A4Z1PEJ8_9PEZI</name>
<evidence type="ECO:0000256" key="4">
    <source>
        <dbReference type="RuleBase" id="RU361173"/>
    </source>
</evidence>
<comment type="subcellular location">
    <subcellularLocation>
        <location evidence="4">Secreted</location>
    </subcellularLocation>
</comment>
<organism evidence="7 8">
    <name type="scientific">Venturia nashicola</name>
    <dbReference type="NCBI Taxonomy" id="86259"/>
    <lineage>
        <taxon>Eukaryota</taxon>
        <taxon>Fungi</taxon>
        <taxon>Dikarya</taxon>
        <taxon>Ascomycota</taxon>
        <taxon>Pezizomycotina</taxon>
        <taxon>Dothideomycetes</taxon>
        <taxon>Pleosporomycetidae</taxon>
        <taxon>Venturiales</taxon>
        <taxon>Venturiaceae</taxon>
        <taxon>Venturia</taxon>
    </lineage>
</organism>
<evidence type="ECO:0000259" key="6">
    <source>
        <dbReference type="SMART" id="SM00656"/>
    </source>
</evidence>
<proteinExistence type="inferred from homology"/>
<dbReference type="Gene3D" id="2.160.20.10">
    <property type="entry name" value="Single-stranded right-handed beta-helix, Pectin lyase-like"/>
    <property type="match status" value="1"/>
</dbReference>
<dbReference type="PANTHER" id="PTHR31683:SF18">
    <property type="entry name" value="PECTATE LYASE 21-RELATED"/>
    <property type="match status" value="1"/>
</dbReference>
<dbReference type="OrthoDB" id="1637350at2759"/>